<evidence type="ECO:0000313" key="4">
    <source>
        <dbReference type="Proteomes" id="UP000182321"/>
    </source>
</evidence>
<name>A0A1H7H1E4_9FIRM</name>
<proteinExistence type="predicted"/>
<dbReference type="Pfam" id="PF00534">
    <property type="entry name" value="Glycos_transf_1"/>
    <property type="match status" value="1"/>
</dbReference>
<protein>
    <submittedName>
        <fullName evidence="3">Glycosyltransferase involved in cell wall bisynthesis</fullName>
    </submittedName>
</protein>
<sequence length="407" mass="45721">MKILLLDVNCKYSSTGKIVYDLYRRLNADGHEARIAYGRGDVIDEPRIYKFGVDWETKKHALLARITGKNGCYSPKSTANLIQYIKDFQPDLIHIHELHAYFVNITELLKFLKEQQIPVVWTFHCEYMYTGKCGFAYECQGYKSGCGNCPYLRQYVSSLAIDKTAQLLAEKKAAMDGLNLKAIVTPSKWLADKTKETYLYGNNIQVIHNGIDTDGIFYPRPKDDAIRSQFGIPADARLILAVAPNIMDVRKGGQMVVDLAETMPDTQFVLVGADETKRHSANVQLIARTKDQDELARWYSEADLFIICSKAENFPTTCIEALCCGTPVVGLDECGTKETAPEPYGTFVRVDIAGDADVKYAATLEALQKAISTQLGRGLTAEEIRNYAVANYDNAVMYRNYLEIYNK</sequence>
<gene>
    <name evidence="3" type="ORF">SAMN02910377_00888</name>
</gene>
<dbReference type="PANTHER" id="PTHR45947">
    <property type="entry name" value="SULFOQUINOVOSYL TRANSFERASE SQD2"/>
    <property type="match status" value="1"/>
</dbReference>
<dbReference type="AlphaFoldDB" id="A0A1H7H1E4"/>
<dbReference type="SUPFAM" id="SSF53756">
    <property type="entry name" value="UDP-Glycosyltransferase/glycogen phosphorylase"/>
    <property type="match status" value="1"/>
</dbReference>
<feature type="domain" description="Glycosyl transferase family 1" evidence="1">
    <location>
        <begin position="251"/>
        <end position="340"/>
    </location>
</feature>
<feature type="domain" description="Glycosyltransferase subfamily 4-like N-terminal" evidence="2">
    <location>
        <begin position="17"/>
        <end position="214"/>
    </location>
</feature>
<organism evidence="3 4">
    <name type="scientific">Pseudobutyrivibrio ruminis</name>
    <dbReference type="NCBI Taxonomy" id="46206"/>
    <lineage>
        <taxon>Bacteria</taxon>
        <taxon>Bacillati</taxon>
        <taxon>Bacillota</taxon>
        <taxon>Clostridia</taxon>
        <taxon>Lachnospirales</taxon>
        <taxon>Lachnospiraceae</taxon>
        <taxon>Pseudobutyrivibrio</taxon>
    </lineage>
</organism>
<dbReference type="InterPro" id="IPR001296">
    <property type="entry name" value="Glyco_trans_1"/>
</dbReference>
<evidence type="ECO:0000259" key="2">
    <source>
        <dbReference type="Pfam" id="PF13439"/>
    </source>
</evidence>
<dbReference type="InterPro" id="IPR050194">
    <property type="entry name" value="Glycosyltransferase_grp1"/>
</dbReference>
<dbReference type="Pfam" id="PF13439">
    <property type="entry name" value="Glyco_transf_4"/>
    <property type="match status" value="1"/>
</dbReference>
<dbReference type="RefSeq" id="WP_074789648.1">
    <property type="nucleotide sequence ID" value="NZ_FNZX01000005.1"/>
</dbReference>
<evidence type="ECO:0000313" key="3">
    <source>
        <dbReference type="EMBL" id="SEK44243.1"/>
    </source>
</evidence>
<keyword evidence="3" id="KW-0808">Transferase</keyword>
<dbReference type="PANTHER" id="PTHR45947:SF3">
    <property type="entry name" value="SULFOQUINOVOSYL TRANSFERASE SQD2"/>
    <property type="match status" value="1"/>
</dbReference>
<dbReference type="EMBL" id="FNZX01000005">
    <property type="protein sequence ID" value="SEK44243.1"/>
    <property type="molecule type" value="Genomic_DNA"/>
</dbReference>
<dbReference type="InterPro" id="IPR028098">
    <property type="entry name" value="Glyco_trans_4-like_N"/>
</dbReference>
<reference evidence="4" key="1">
    <citation type="submission" date="2016-10" db="EMBL/GenBank/DDBJ databases">
        <authorList>
            <person name="Varghese N."/>
        </authorList>
    </citation>
    <scope>NUCLEOTIDE SEQUENCE [LARGE SCALE GENOMIC DNA]</scope>
    <source>
        <strain evidence="4">ACV-9</strain>
    </source>
</reference>
<accession>A0A1H7H1E4</accession>
<dbReference type="GO" id="GO:0016758">
    <property type="term" value="F:hexosyltransferase activity"/>
    <property type="evidence" value="ECO:0007669"/>
    <property type="project" value="TreeGrafter"/>
</dbReference>
<keyword evidence="4" id="KW-1185">Reference proteome</keyword>
<dbReference type="Gene3D" id="3.40.50.2000">
    <property type="entry name" value="Glycogen Phosphorylase B"/>
    <property type="match status" value="2"/>
</dbReference>
<evidence type="ECO:0000259" key="1">
    <source>
        <dbReference type="Pfam" id="PF00534"/>
    </source>
</evidence>
<dbReference type="Proteomes" id="UP000182321">
    <property type="component" value="Unassembled WGS sequence"/>
</dbReference>